<proteinExistence type="predicted"/>
<feature type="compositionally biased region" description="Basic and acidic residues" evidence="1">
    <location>
        <begin position="70"/>
        <end position="84"/>
    </location>
</feature>
<sequence length="119" mass="12804">MDYFICPSHPLLQSPSPGPCGDHQDDDGDGDGDGDGDAGGDGPPCKEFIKDIPVVVYRSKIRSPRSSSSSEDRTGRRIRRHEDGLPMAGAKLIVPHVEPDPILFDEEGALQFYGGGRRG</sequence>
<feature type="region of interest" description="Disordered" evidence="1">
    <location>
        <begin position="59"/>
        <end position="84"/>
    </location>
</feature>
<dbReference type="AlphaFoldDB" id="A0A6V7NIX8"/>
<name>A0A6V7NIX8_ANACO</name>
<reference evidence="2" key="1">
    <citation type="submission" date="2020-07" db="EMBL/GenBank/DDBJ databases">
        <authorList>
            <person name="Lin J."/>
        </authorList>
    </citation>
    <scope>NUCLEOTIDE SEQUENCE</scope>
</reference>
<feature type="region of interest" description="Disordered" evidence="1">
    <location>
        <begin position="1"/>
        <end position="47"/>
    </location>
</feature>
<accession>A0A6V7NIX8</accession>
<feature type="compositionally biased region" description="Acidic residues" evidence="1">
    <location>
        <begin position="24"/>
        <end position="38"/>
    </location>
</feature>
<gene>
    <name evidence="2" type="ORF">CB5_LOCUS1679</name>
</gene>
<protein>
    <submittedName>
        <fullName evidence="2">Uncharacterized protein</fullName>
    </submittedName>
</protein>
<dbReference type="EMBL" id="LR862139">
    <property type="protein sequence ID" value="CAD1818468.1"/>
    <property type="molecule type" value="Genomic_DNA"/>
</dbReference>
<evidence type="ECO:0000313" key="2">
    <source>
        <dbReference type="EMBL" id="CAD1818468.1"/>
    </source>
</evidence>
<organism evidence="2">
    <name type="scientific">Ananas comosus var. bracteatus</name>
    <name type="common">red pineapple</name>
    <dbReference type="NCBI Taxonomy" id="296719"/>
    <lineage>
        <taxon>Eukaryota</taxon>
        <taxon>Viridiplantae</taxon>
        <taxon>Streptophyta</taxon>
        <taxon>Embryophyta</taxon>
        <taxon>Tracheophyta</taxon>
        <taxon>Spermatophyta</taxon>
        <taxon>Magnoliopsida</taxon>
        <taxon>Liliopsida</taxon>
        <taxon>Poales</taxon>
        <taxon>Bromeliaceae</taxon>
        <taxon>Bromelioideae</taxon>
        <taxon>Ananas</taxon>
    </lineage>
</organism>
<evidence type="ECO:0000256" key="1">
    <source>
        <dbReference type="SAM" id="MobiDB-lite"/>
    </source>
</evidence>